<dbReference type="AlphaFoldDB" id="A0A6H9YVF1"/>
<proteinExistence type="predicted"/>
<dbReference type="RefSeq" id="WP_151564504.1">
    <property type="nucleotide sequence ID" value="NZ_WBMT01000013.1"/>
</dbReference>
<evidence type="ECO:0000256" key="2">
    <source>
        <dbReference type="SAM" id="SignalP"/>
    </source>
</evidence>
<name>A0A6H9YVF1_9ACTN</name>
<comment type="caution">
    <text evidence="3">The sequence shown here is derived from an EMBL/GenBank/DDBJ whole genome shotgun (WGS) entry which is preliminary data.</text>
</comment>
<evidence type="ECO:0000256" key="1">
    <source>
        <dbReference type="SAM" id="MobiDB-lite"/>
    </source>
</evidence>
<evidence type="ECO:0000313" key="4">
    <source>
        <dbReference type="Proteomes" id="UP000468735"/>
    </source>
</evidence>
<dbReference type="OrthoDB" id="4321758at2"/>
<protein>
    <submittedName>
        <fullName evidence="3">Uncharacterized protein</fullName>
    </submittedName>
</protein>
<feature type="chain" id="PRO_5039431267" evidence="2">
    <location>
        <begin position="25"/>
        <end position="62"/>
    </location>
</feature>
<keyword evidence="2" id="KW-0732">Signal</keyword>
<dbReference type="EMBL" id="WBMT01000013">
    <property type="protein sequence ID" value="KAB2345573.1"/>
    <property type="molecule type" value="Genomic_DNA"/>
</dbReference>
<feature type="region of interest" description="Disordered" evidence="1">
    <location>
        <begin position="30"/>
        <end position="62"/>
    </location>
</feature>
<feature type="signal peptide" evidence="2">
    <location>
        <begin position="1"/>
        <end position="24"/>
    </location>
</feature>
<feature type="compositionally biased region" description="Basic and acidic residues" evidence="1">
    <location>
        <begin position="52"/>
        <end position="62"/>
    </location>
</feature>
<gene>
    <name evidence="3" type="ORF">F8566_26880</name>
</gene>
<dbReference type="Proteomes" id="UP000468735">
    <property type="component" value="Unassembled WGS sequence"/>
</dbReference>
<keyword evidence="4" id="KW-1185">Reference proteome</keyword>
<accession>A0A6H9YVF1</accession>
<reference evidence="3 4" key="1">
    <citation type="submission" date="2019-09" db="EMBL/GenBank/DDBJ databases">
        <title>Actinomadura physcomitrii sp. nov., a novel actinomycete isolated from moss [Physcomitrium sphaericum (Ludw) Fuernr].</title>
        <authorList>
            <person name="Zhuang X."/>
            <person name="Liu C."/>
        </authorList>
    </citation>
    <scope>NUCLEOTIDE SEQUENCE [LARGE SCALE GENOMIC DNA]</scope>
    <source>
        <strain evidence="3 4">HMC1</strain>
    </source>
</reference>
<organism evidence="3 4">
    <name type="scientific">Actinomadura rudentiformis</name>
    <dbReference type="NCBI Taxonomy" id="359158"/>
    <lineage>
        <taxon>Bacteria</taxon>
        <taxon>Bacillati</taxon>
        <taxon>Actinomycetota</taxon>
        <taxon>Actinomycetes</taxon>
        <taxon>Streptosporangiales</taxon>
        <taxon>Thermomonosporaceae</taxon>
        <taxon>Actinomadura</taxon>
    </lineage>
</organism>
<evidence type="ECO:0000313" key="3">
    <source>
        <dbReference type="EMBL" id="KAB2345573.1"/>
    </source>
</evidence>
<sequence>MRRKRIAALAVGTALTVGVGVVVALNQASDNDGVGGGVENTRSPEEISSYWTDERKRQATPG</sequence>